<dbReference type="AlphaFoldDB" id="A0A3S5BTU3"/>
<name>A0A3S5BTU3_9PLAT</name>
<keyword evidence="3" id="KW-1185">Reference proteome</keyword>
<proteinExistence type="predicted"/>
<protein>
    <submittedName>
        <fullName evidence="2">Uncharacterized protein</fullName>
    </submittedName>
</protein>
<accession>A0A3S5BTU3</accession>
<feature type="compositionally biased region" description="Acidic residues" evidence="1">
    <location>
        <begin position="1"/>
        <end position="10"/>
    </location>
</feature>
<comment type="caution">
    <text evidence="2">The sequence shown here is derived from an EMBL/GenBank/DDBJ whole genome shotgun (WGS) entry which is preliminary data.</text>
</comment>
<evidence type="ECO:0000313" key="3">
    <source>
        <dbReference type="Proteomes" id="UP000784294"/>
    </source>
</evidence>
<evidence type="ECO:0000256" key="1">
    <source>
        <dbReference type="SAM" id="MobiDB-lite"/>
    </source>
</evidence>
<dbReference type="EMBL" id="CAAALY010261877">
    <property type="protein sequence ID" value="VEL39605.1"/>
    <property type="molecule type" value="Genomic_DNA"/>
</dbReference>
<gene>
    <name evidence="2" type="ORF">PXEA_LOCUS33045</name>
</gene>
<feature type="non-terminal residue" evidence="2">
    <location>
        <position position="1"/>
    </location>
</feature>
<sequence>SNGTNESDDAADGHTNDNGSCTNAVNNTYYINSLNNVVNSLNDLNATTSNPSSVLRTNTSYSILASGRNASHPNKLIELPPISTAAGDFINNTSEQYLPCNYYVWMEPPPVIHSGSSFGVSDQDQVTCQAQAEPLTVGYVTLAHSLQHLSTGVDVSGQ</sequence>
<reference evidence="2" key="1">
    <citation type="submission" date="2018-11" db="EMBL/GenBank/DDBJ databases">
        <authorList>
            <consortium name="Pathogen Informatics"/>
        </authorList>
    </citation>
    <scope>NUCLEOTIDE SEQUENCE</scope>
</reference>
<dbReference type="Proteomes" id="UP000784294">
    <property type="component" value="Unassembled WGS sequence"/>
</dbReference>
<evidence type="ECO:0000313" key="2">
    <source>
        <dbReference type="EMBL" id="VEL39605.1"/>
    </source>
</evidence>
<feature type="region of interest" description="Disordered" evidence="1">
    <location>
        <begin position="1"/>
        <end position="22"/>
    </location>
</feature>
<organism evidence="2 3">
    <name type="scientific">Protopolystoma xenopodis</name>
    <dbReference type="NCBI Taxonomy" id="117903"/>
    <lineage>
        <taxon>Eukaryota</taxon>
        <taxon>Metazoa</taxon>
        <taxon>Spiralia</taxon>
        <taxon>Lophotrochozoa</taxon>
        <taxon>Platyhelminthes</taxon>
        <taxon>Monogenea</taxon>
        <taxon>Polyopisthocotylea</taxon>
        <taxon>Polystomatidea</taxon>
        <taxon>Polystomatidae</taxon>
        <taxon>Protopolystoma</taxon>
    </lineage>
</organism>